<gene>
    <name evidence="2" type="ORF">CGLY_01150</name>
</gene>
<dbReference type="Proteomes" id="UP000023703">
    <property type="component" value="Chromosome"/>
</dbReference>
<organism evidence="2 3">
    <name type="scientific">Corynebacterium glyciniphilum AJ 3170</name>
    <dbReference type="NCBI Taxonomy" id="1404245"/>
    <lineage>
        <taxon>Bacteria</taxon>
        <taxon>Bacillati</taxon>
        <taxon>Actinomycetota</taxon>
        <taxon>Actinomycetes</taxon>
        <taxon>Mycobacteriales</taxon>
        <taxon>Corynebacteriaceae</taxon>
        <taxon>Corynebacterium</taxon>
    </lineage>
</organism>
<feature type="domain" description="Solute-binding protein family 5" evidence="1">
    <location>
        <begin position="95"/>
        <end position="448"/>
    </location>
</feature>
<dbReference type="RefSeq" id="WP_052540522.1">
    <property type="nucleotide sequence ID" value="NZ_CP006842.1"/>
</dbReference>
<sequence>MTFPLSPAARPPRRSLRHVVVAVLAAVTSVAVAVGITACASSDGGHRDAGARELVYLESLPYNSLYPPAAGFYPNGGILNNITDRLLWQDPDTLELHPWIATDLPQINDDATEFTFTLRDDVTYSDGTPLTAENVVRNFDLYALGDPDRGLSSSEQISTYERGEVIDEHTVRFHFSDPEPGFPQATSSFNAGLLADASLEQSDEGFAPGSATEVIGSGPFVVSAEQLNTEVTLDAREDYDWAPQGVDQQGAPQIDRVSVVITQEDSVRVGGLKSAQGDVARQIEAPEEQHLIDDGIGVLSAPTNGVNNQLAFRFRHPLLSDIRVRQAIIAGVNRDRVLNSLFSDSYTKATSALASTAAGYREQKDAYVFDPDRARELLDEAGWVPGPDGIRVKDGERLSLTANDSEQQPRTREVITMVQEQLRDIGVEVSLYPGDVAAQKAAQVNQDLIQLNVTMVGRADYDVIKSQYYSQNRNQLLNYDTEDESVGDPELEELLLKVSGSADEDARAAASGDVQDYLTEQAYVLPFFEEPQVYGVQDYVHGFATDPIGRPWFYPVTLDQNEEG</sequence>
<dbReference type="Gene3D" id="3.40.190.10">
    <property type="entry name" value="Periplasmic binding protein-like II"/>
    <property type="match status" value="1"/>
</dbReference>
<dbReference type="InterPro" id="IPR039424">
    <property type="entry name" value="SBP_5"/>
</dbReference>
<dbReference type="Gene3D" id="3.10.105.10">
    <property type="entry name" value="Dipeptide-binding Protein, Domain 3"/>
    <property type="match status" value="1"/>
</dbReference>
<reference evidence="2 3" key="1">
    <citation type="journal article" date="2015" name="Int. J. Syst. Evol. Microbiol.">
        <title>Revisiting Corynebacterium glyciniphilum (ex Kubota et al., 1972) sp. nov., nom. rev., isolated from putrefied banana.</title>
        <authorList>
            <person name="Al-Dilaimi A."/>
            <person name="Bednarz H."/>
            <person name="Lomker A."/>
            <person name="Niehaus K."/>
            <person name="Kalinowski J."/>
            <person name="Ruckert C."/>
        </authorList>
    </citation>
    <scope>NUCLEOTIDE SEQUENCE [LARGE SCALE GENOMIC DNA]</scope>
    <source>
        <strain evidence="2">AJ 3170</strain>
    </source>
</reference>
<dbReference type="GO" id="GO:0042597">
    <property type="term" value="C:periplasmic space"/>
    <property type="evidence" value="ECO:0007669"/>
    <property type="project" value="UniProtKB-ARBA"/>
</dbReference>
<dbReference type="PIRSF" id="PIRSF002741">
    <property type="entry name" value="MppA"/>
    <property type="match status" value="1"/>
</dbReference>
<dbReference type="SUPFAM" id="SSF53850">
    <property type="entry name" value="Periplasmic binding protein-like II"/>
    <property type="match status" value="1"/>
</dbReference>
<proteinExistence type="predicted"/>
<dbReference type="OrthoDB" id="9046151at2"/>
<evidence type="ECO:0000259" key="1">
    <source>
        <dbReference type="Pfam" id="PF00496"/>
    </source>
</evidence>
<dbReference type="KEGG" id="cgy:CGLY_01150"/>
<dbReference type="CDD" id="cd08492">
    <property type="entry name" value="PBP2_NikA_DppA_OppA_like_15"/>
    <property type="match status" value="1"/>
</dbReference>
<accession>X5DI02</accession>
<keyword evidence="2" id="KW-0449">Lipoprotein</keyword>
<protein>
    <submittedName>
        <fullName evidence="2">ABC-type dipeptide/oligopeptide/nickel transporter, substrate-binding lipoprotein</fullName>
    </submittedName>
</protein>
<dbReference type="PANTHER" id="PTHR30290">
    <property type="entry name" value="PERIPLASMIC BINDING COMPONENT OF ABC TRANSPORTER"/>
    <property type="match status" value="1"/>
</dbReference>
<dbReference type="InterPro" id="IPR023920">
    <property type="entry name" value="ABC_transptr_sub-bd_KPN01854"/>
</dbReference>
<evidence type="ECO:0000313" key="3">
    <source>
        <dbReference type="Proteomes" id="UP000023703"/>
    </source>
</evidence>
<evidence type="ECO:0000313" key="2">
    <source>
        <dbReference type="EMBL" id="AHW62678.1"/>
    </source>
</evidence>
<dbReference type="Pfam" id="PF00496">
    <property type="entry name" value="SBP_bac_5"/>
    <property type="match status" value="1"/>
</dbReference>
<dbReference type="eggNOG" id="COG0747">
    <property type="taxonomic scope" value="Bacteria"/>
</dbReference>
<name>X5DI02_9CORY</name>
<dbReference type="STRING" id="1404245.CGLY_01150"/>
<keyword evidence="3" id="KW-1185">Reference proteome</keyword>
<dbReference type="EMBL" id="CP006842">
    <property type="protein sequence ID" value="AHW62678.1"/>
    <property type="molecule type" value="Genomic_DNA"/>
</dbReference>
<dbReference type="AlphaFoldDB" id="X5DI02"/>
<dbReference type="GO" id="GO:1904680">
    <property type="term" value="F:peptide transmembrane transporter activity"/>
    <property type="evidence" value="ECO:0007669"/>
    <property type="project" value="TreeGrafter"/>
</dbReference>
<dbReference type="NCBIfam" id="TIGR04028">
    <property type="entry name" value="SBP_KPN_01854"/>
    <property type="match status" value="1"/>
</dbReference>
<dbReference type="HOGENOM" id="CLU_017028_7_3_11"/>
<dbReference type="InterPro" id="IPR000914">
    <property type="entry name" value="SBP_5_dom"/>
</dbReference>
<dbReference type="GO" id="GO:0015833">
    <property type="term" value="P:peptide transport"/>
    <property type="evidence" value="ECO:0007669"/>
    <property type="project" value="TreeGrafter"/>
</dbReference>
<dbReference type="InterPro" id="IPR030678">
    <property type="entry name" value="Peptide/Ni-bd"/>
</dbReference>
<dbReference type="GO" id="GO:0043190">
    <property type="term" value="C:ATP-binding cassette (ABC) transporter complex"/>
    <property type="evidence" value="ECO:0007669"/>
    <property type="project" value="InterPro"/>
</dbReference>